<evidence type="ECO:0000313" key="7">
    <source>
        <dbReference type="EMBL" id="OGZ45430.1"/>
    </source>
</evidence>
<dbReference type="InterPro" id="IPR023302">
    <property type="entry name" value="Pept_S9A_N"/>
</dbReference>
<dbReference type="AlphaFoldDB" id="A0A1G2G634"/>
<keyword evidence="3" id="KW-0378">Hydrolase</keyword>
<dbReference type="STRING" id="1802115.A2756_00220"/>
<proteinExistence type="inferred from homology"/>
<dbReference type="Gene3D" id="2.130.10.120">
    <property type="entry name" value="Prolyl oligopeptidase, N-terminal domain"/>
    <property type="match status" value="1"/>
</dbReference>
<evidence type="ECO:0000259" key="6">
    <source>
        <dbReference type="Pfam" id="PF02897"/>
    </source>
</evidence>
<keyword evidence="2" id="KW-0645">Protease</keyword>
<dbReference type="PRINTS" id="PR00862">
    <property type="entry name" value="PROLIGOPTASE"/>
</dbReference>
<protein>
    <submittedName>
        <fullName evidence="7">Oligopeptidase B</fullName>
    </submittedName>
</protein>
<dbReference type="SUPFAM" id="SSF53474">
    <property type="entry name" value="alpha/beta-Hydrolases"/>
    <property type="match status" value="1"/>
</dbReference>
<accession>A0A1G2G634</accession>
<dbReference type="InterPro" id="IPR001375">
    <property type="entry name" value="Peptidase_S9_cat"/>
</dbReference>
<evidence type="ECO:0000313" key="8">
    <source>
        <dbReference type="Proteomes" id="UP000177785"/>
    </source>
</evidence>
<comment type="similarity">
    <text evidence="1">Belongs to the peptidase S9A family.</text>
</comment>
<dbReference type="Pfam" id="PF02897">
    <property type="entry name" value="Peptidase_S9_N"/>
    <property type="match status" value="1"/>
</dbReference>
<feature type="domain" description="Peptidase S9 prolyl oligopeptidase catalytic" evidence="5">
    <location>
        <begin position="463"/>
        <end position="677"/>
    </location>
</feature>
<comment type="caution">
    <text evidence="7">The sequence shown here is derived from an EMBL/GenBank/DDBJ whole genome shotgun (WGS) entry which is preliminary data.</text>
</comment>
<dbReference type="InterPro" id="IPR002470">
    <property type="entry name" value="Peptidase_S9A"/>
</dbReference>
<dbReference type="PANTHER" id="PTHR11757">
    <property type="entry name" value="PROTEASE FAMILY S9A OLIGOPEPTIDASE"/>
    <property type="match status" value="1"/>
</dbReference>
<feature type="domain" description="Peptidase S9A N-terminal" evidence="6">
    <location>
        <begin position="4"/>
        <end position="402"/>
    </location>
</feature>
<gene>
    <name evidence="7" type="ORF">A2756_00220</name>
</gene>
<dbReference type="GO" id="GO:0004252">
    <property type="term" value="F:serine-type endopeptidase activity"/>
    <property type="evidence" value="ECO:0007669"/>
    <property type="project" value="InterPro"/>
</dbReference>
<evidence type="ECO:0000259" key="5">
    <source>
        <dbReference type="Pfam" id="PF00326"/>
    </source>
</evidence>
<dbReference type="GO" id="GO:0006508">
    <property type="term" value="P:proteolysis"/>
    <property type="evidence" value="ECO:0007669"/>
    <property type="project" value="UniProtKB-KW"/>
</dbReference>
<keyword evidence="4" id="KW-0720">Serine protease</keyword>
<organism evidence="7 8">
    <name type="scientific">Candidatus Ryanbacteria bacterium RIFCSPHIGHO2_01_FULL_48_27</name>
    <dbReference type="NCBI Taxonomy" id="1802115"/>
    <lineage>
        <taxon>Bacteria</taxon>
        <taxon>Candidatus Ryaniibacteriota</taxon>
    </lineage>
</organism>
<evidence type="ECO:0000256" key="3">
    <source>
        <dbReference type="ARBA" id="ARBA00022801"/>
    </source>
</evidence>
<evidence type="ECO:0000256" key="2">
    <source>
        <dbReference type="ARBA" id="ARBA00022670"/>
    </source>
</evidence>
<evidence type="ECO:0000256" key="1">
    <source>
        <dbReference type="ARBA" id="ARBA00005228"/>
    </source>
</evidence>
<reference evidence="7 8" key="1">
    <citation type="journal article" date="2016" name="Nat. Commun.">
        <title>Thousands of microbial genomes shed light on interconnected biogeochemical processes in an aquifer system.</title>
        <authorList>
            <person name="Anantharaman K."/>
            <person name="Brown C.T."/>
            <person name="Hug L.A."/>
            <person name="Sharon I."/>
            <person name="Castelle C.J."/>
            <person name="Probst A.J."/>
            <person name="Thomas B.C."/>
            <person name="Singh A."/>
            <person name="Wilkins M.J."/>
            <person name="Karaoz U."/>
            <person name="Brodie E.L."/>
            <person name="Williams K.H."/>
            <person name="Hubbard S.S."/>
            <person name="Banfield J.F."/>
        </authorList>
    </citation>
    <scope>NUCLEOTIDE SEQUENCE [LARGE SCALE GENOMIC DNA]</scope>
</reference>
<dbReference type="SUPFAM" id="SSF50993">
    <property type="entry name" value="Peptidase/esterase 'gauge' domain"/>
    <property type="match status" value="1"/>
</dbReference>
<dbReference type="FunFam" id="3.40.50.1820:FF:000005">
    <property type="entry name" value="Prolyl endopeptidase"/>
    <property type="match status" value="1"/>
</dbReference>
<dbReference type="Proteomes" id="UP000177785">
    <property type="component" value="Unassembled WGS sequence"/>
</dbReference>
<dbReference type="InterPro" id="IPR029058">
    <property type="entry name" value="AB_hydrolase_fold"/>
</dbReference>
<sequence length="680" mass="78456">MEPPKAKIVAHEREVHGDSLKDSYFWLRERDNSEVLAYLAAENEYAKIGLAHTEDLQERLFLEMHGRIKEADHSVPERQGDYYYYTRIESGEEYQKHCRKYRSLDAPEEVILDENELARDLAYCKVGIFELSPDQTKLAYSLDTNGSERFTIYIKNIATGTLYSESIPDTRYAALAWVSDSKTFFYTALDALDRPYQVLRHVLGTNPQEDVLVYHEPDDAYSLYLSRTRSQAYILLEIQSQVSGEVRYLSAGDPQGTFRLVEPRAHGIEYYVDHAGEFFYIRTNKDAENFRLMRAPVGAPGKECWEEVIPHRPAINIERVDVFRRHMVLVEREQGLRRIRTIHLDTKKECYVQFPEPAYMCWLHENPEFDTNILRFTYESFITPESIYDYNMDTCSMELKKQDEVPGGYDPEAYVSERIFVPVGDGVLVPISLVYKRGLEKNGSNPLYLYGYGAYGSNNDARFKSYRMSLLDRGVVFAIAHVRGGGELGREWYEEGKLLKKKNTFTDFIACAEYLIRAGYTKPERLIAYGGSAGGLLMGAVVNMRPDLFCAVIADVPFVDAVNTMLDPTLPLTVIDYDEWGNPADRAYYEYIKSYSPYDNIIAQDYPHMLVIAGYHDPRVQYWEPAKFVAKLRAHKTDAHRLYLKTNMNLGHGFSSGRYHFLRDMAFEYAFVFDVLGIRA</sequence>
<dbReference type="Gene3D" id="3.40.50.1820">
    <property type="entry name" value="alpha/beta hydrolase"/>
    <property type="match status" value="1"/>
</dbReference>
<dbReference type="Pfam" id="PF00326">
    <property type="entry name" value="Peptidase_S9"/>
    <property type="match status" value="1"/>
</dbReference>
<evidence type="ECO:0000256" key="4">
    <source>
        <dbReference type="ARBA" id="ARBA00022825"/>
    </source>
</evidence>
<dbReference type="EMBL" id="MHNL01000006">
    <property type="protein sequence ID" value="OGZ45430.1"/>
    <property type="molecule type" value="Genomic_DNA"/>
</dbReference>
<dbReference type="PANTHER" id="PTHR11757:SF19">
    <property type="entry name" value="PROLYL ENDOPEPTIDASE-LIKE"/>
    <property type="match status" value="1"/>
</dbReference>
<name>A0A1G2G634_9BACT</name>
<dbReference type="InterPro" id="IPR051543">
    <property type="entry name" value="Serine_Peptidase_S9A"/>
</dbReference>